<gene>
    <name evidence="1" type="ORF">FHS24_002213</name>
</gene>
<keyword evidence="2" id="KW-1185">Reference proteome</keyword>
<protein>
    <submittedName>
        <fullName evidence="1">Uncharacterized protein</fullName>
    </submittedName>
</protein>
<dbReference type="AlphaFoldDB" id="A0A839TDY7"/>
<reference evidence="1 2" key="1">
    <citation type="submission" date="2020-08" db="EMBL/GenBank/DDBJ databases">
        <title>Genomic Encyclopedia of Type Strains, Phase III (KMG-III): the genomes of soil and plant-associated and newly described type strains.</title>
        <authorList>
            <person name="Whitman W."/>
        </authorList>
    </citation>
    <scope>NUCLEOTIDE SEQUENCE [LARGE SCALE GENOMIC DNA]</scope>
    <source>
        <strain evidence="1 2">CECT 5885</strain>
    </source>
</reference>
<comment type="caution">
    <text evidence="1">The sequence shown here is derived from an EMBL/GenBank/DDBJ whole genome shotgun (WGS) entry which is preliminary data.</text>
</comment>
<organism evidence="1 2">
    <name type="scientific">Psychrobacter luti</name>
    <dbReference type="NCBI Taxonomy" id="198481"/>
    <lineage>
        <taxon>Bacteria</taxon>
        <taxon>Pseudomonadati</taxon>
        <taxon>Pseudomonadota</taxon>
        <taxon>Gammaproteobacteria</taxon>
        <taxon>Moraxellales</taxon>
        <taxon>Moraxellaceae</taxon>
        <taxon>Psychrobacter</taxon>
    </lineage>
</organism>
<dbReference type="EMBL" id="JACHXL010000006">
    <property type="protein sequence ID" value="MBB3107682.1"/>
    <property type="molecule type" value="Genomic_DNA"/>
</dbReference>
<evidence type="ECO:0000313" key="2">
    <source>
        <dbReference type="Proteomes" id="UP000588111"/>
    </source>
</evidence>
<evidence type="ECO:0000313" key="1">
    <source>
        <dbReference type="EMBL" id="MBB3107682.1"/>
    </source>
</evidence>
<proteinExistence type="predicted"/>
<accession>A0A839TDY7</accession>
<name>A0A839TDY7_9GAMM</name>
<sequence>MGYHPPLAVVYAKSFITWSMNGLGYQVKTAIIIIKALVLTATNLKNNALSIDKACFSLMERNQWLVLPA</sequence>
<dbReference type="RefSeq" id="WP_183621141.1">
    <property type="nucleotide sequence ID" value="NZ_CAJHAH010000007.1"/>
</dbReference>
<dbReference type="Proteomes" id="UP000588111">
    <property type="component" value="Unassembled WGS sequence"/>
</dbReference>